<dbReference type="eggNOG" id="ENOG502TCUR">
    <property type="taxonomic scope" value="Eukaryota"/>
</dbReference>
<dbReference type="Proteomes" id="UP000008792">
    <property type="component" value="Unassembled WGS sequence"/>
</dbReference>
<proteinExistence type="predicted"/>
<keyword evidence="1" id="KW-0732">Signal</keyword>
<reference evidence="2 3" key="1">
    <citation type="journal article" date="2007" name="Nature">
        <title>Evolution of genes and genomes on the Drosophila phylogeny.</title>
        <authorList>
            <consortium name="Drosophila 12 Genomes Consortium"/>
            <person name="Clark A.G."/>
            <person name="Eisen M.B."/>
            <person name="Smith D.R."/>
            <person name="Bergman C.M."/>
            <person name="Oliver B."/>
            <person name="Markow T.A."/>
            <person name="Kaufman T.C."/>
            <person name="Kellis M."/>
            <person name="Gelbart W."/>
            <person name="Iyer V.N."/>
            <person name="Pollard D.A."/>
            <person name="Sackton T.B."/>
            <person name="Larracuente A.M."/>
            <person name="Singh N.D."/>
            <person name="Abad J.P."/>
            <person name="Abt D.N."/>
            <person name="Adryan B."/>
            <person name="Aguade M."/>
            <person name="Akashi H."/>
            <person name="Anderson W.W."/>
            <person name="Aquadro C.F."/>
            <person name="Ardell D.H."/>
            <person name="Arguello R."/>
            <person name="Artieri C.G."/>
            <person name="Barbash D.A."/>
            <person name="Barker D."/>
            <person name="Barsanti P."/>
            <person name="Batterham P."/>
            <person name="Batzoglou S."/>
            <person name="Begun D."/>
            <person name="Bhutkar A."/>
            <person name="Blanco E."/>
            <person name="Bosak S.A."/>
            <person name="Bradley R.K."/>
            <person name="Brand A.D."/>
            <person name="Brent M.R."/>
            <person name="Brooks A.N."/>
            <person name="Brown R.H."/>
            <person name="Butlin R.K."/>
            <person name="Caggese C."/>
            <person name="Calvi B.R."/>
            <person name="Bernardo de Carvalho A."/>
            <person name="Caspi A."/>
            <person name="Castrezana S."/>
            <person name="Celniker S.E."/>
            <person name="Chang J.L."/>
            <person name="Chapple C."/>
            <person name="Chatterji S."/>
            <person name="Chinwalla A."/>
            <person name="Civetta A."/>
            <person name="Clifton S.W."/>
            <person name="Comeron J.M."/>
            <person name="Costello J.C."/>
            <person name="Coyne J.A."/>
            <person name="Daub J."/>
            <person name="David R.G."/>
            <person name="Delcher A.L."/>
            <person name="Delehaunty K."/>
            <person name="Do C.B."/>
            <person name="Ebling H."/>
            <person name="Edwards K."/>
            <person name="Eickbush T."/>
            <person name="Evans J.D."/>
            <person name="Filipski A."/>
            <person name="Findeiss S."/>
            <person name="Freyhult E."/>
            <person name="Fulton L."/>
            <person name="Fulton R."/>
            <person name="Garcia A.C."/>
            <person name="Gardiner A."/>
            <person name="Garfield D.A."/>
            <person name="Garvin B.E."/>
            <person name="Gibson G."/>
            <person name="Gilbert D."/>
            <person name="Gnerre S."/>
            <person name="Godfrey J."/>
            <person name="Good R."/>
            <person name="Gotea V."/>
            <person name="Gravely B."/>
            <person name="Greenberg A.J."/>
            <person name="Griffiths-Jones S."/>
            <person name="Gross S."/>
            <person name="Guigo R."/>
            <person name="Gustafson E.A."/>
            <person name="Haerty W."/>
            <person name="Hahn M.W."/>
            <person name="Halligan D.L."/>
            <person name="Halpern A.L."/>
            <person name="Halter G.M."/>
            <person name="Han M.V."/>
            <person name="Heger A."/>
            <person name="Hillier L."/>
            <person name="Hinrichs A.S."/>
            <person name="Holmes I."/>
            <person name="Hoskins R.A."/>
            <person name="Hubisz M.J."/>
            <person name="Hultmark D."/>
            <person name="Huntley M.A."/>
            <person name="Jaffe D.B."/>
            <person name="Jagadeeshan S."/>
            <person name="Jeck W.R."/>
            <person name="Johnson J."/>
            <person name="Jones C.D."/>
            <person name="Jordan W.C."/>
            <person name="Karpen G.H."/>
            <person name="Kataoka E."/>
            <person name="Keightley P.D."/>
            <person name="Kheradpour P."/>
            <person name="Kirkness E.F."/>
            <person name="Koerich L.B."/>
            <person name="Kristiansen K."/>
            <person name="Kudrna D."/>
            <person name="Kulathinal R.J."/>
            <person name="Kumar S."/>
            <person name="Kwok R."/>
            <person name="Lander E."/>
            <person name="Langley C.H."/>
            <person name="Lapoint R."/>
            <person name="Lazzaro B.P."/>
            <person name="Lee S.J."/>
            <person name="Levesque L."/>
            <person name="Li R."/>
            <person name="Lin C.F."/>
            <person name="Lin M.F."/>
            <person name="Lindblad-Toh K."/>
            <person name="Llopart A."/>
            <person name="Long M."/>
            <person name="Low L."/>
            <person name="Lozovsky E."/>
            <person name="Lu J."/>
            <person name="Luo M."/>
            <person name="Machado C.A."/>
            <person name="Makalowski W."/>
            <person name="Marzo M."/>
            <person name="Matsuda M."/>
            <person name="Matzkin L."/>
            <person name="McAllister B."/>
            <person name="McBride C.S."/>
            <person name="McKernan B."/>
            <person name="McKernan K."/>
            <person name="Mendez-Lago M."/>
            <person name="Minx P."/>
            <person name="Mollenhauer M.U."/>
            <person name="Montooth K."/>
            <person name="Mount S.M."/>
            <person name="Mu X."/>
            <person name="Myers E."/>
            <person name="Negre B."/>
            <person name="Newfeld S."/>
            <person name="Nielsen R."/>
            <person name="Noor M.A."/>
            <person name="O'Grady P."/>
            <person name="Pachter L."/>
            <person name="Papaceit M."/>
            <person name="Parisi M.J."/>
            <person name="Parisi M."/>
            <person name="Parts L."/>
            <person name="Pedersen J.S."/>
            <person name="Pesole G."/>
            <person name="Phillippy A.M."/>
            <person name="Ponting C.P."/>
            <person name="Pop M."/>
            <person name="Porcelli D."/>
            <person name="Powell J.R."/>
            <person name="Prohaska S."/>
            <person name="Pruitt K."/>
            <person name="Puig M."/>
            <person name="Quesneville H."/>
            <person name="Ram K.R."/>
            <person name="Rand D."/>
            <person name="Rasmussen M.D."/>
            <person name="Reed L.K."/>
            <person name="Reenan R."/>
            <person name="Reily A."/>
            <person name="Remington K.A."/>
            <person name="Rieger T.T."/>
            <person name="Ritchie M.G."/>
            <person name="Robin C."/>
            <person name="Rogers Y.H."/>
            <person name="Rohde C."/>
            <person name="Rozas J."/>
            <person name="Rubenfield M.J."/>
            <person name="Ruiz A."/>
            <person name="Russo S."/>
            <person name="Salzberg S.L."/>
            <person name="Sanchez-Gracia A."/>
            <person name="Saranga D.J."/>
            <person name="Sato H."/>
            <person name="Schaeffer S.W."/>
            <person name="Schatz M.C."/>
            <person name="Schlenke T."/>
            <person name="Schwartz R."/>
            <person name="Segarra C."/>
            <person name="Singh R.S."/>
            <person name="Sirot L."/>
            <person name="Sirota M."/>
            <person name="Sisneros N.B."/>
            <person name="Smith C.D."/>
            <person name="Smith T.F."/>
            <person name="Spieth J."/>
            <person name="Stage D.E."/>
            <person name="Stark A."/>
            <person name="Stephan W."/>
            <person name="Strausberg R.L."/>
            <person name="Strempel S."/>
            <person name="Sturgill D."/>
            <person name="Sutton G."/>
            <person name="Sutton G.G."/>
            <person name="Tao W."/>
            <person name="Teichmann S."/>
            <person name="Tobari Y.N."/>
            <person name="Tomimura Y."/>
            <person name="Tsolas J.M."/>
            <person name="Valente V.L."/>
            <person name="Venter E."/>
            <person name="Venter J.C."/>
            <person name="Vicario S."/>
            <person name="Vieira F.G."/>
            <person name="Vilella A.J."/>
            <person name="Villasante A."/>
            <person name="Walenz B."/>
            <person name="Wang J."/>
            <person name="Wasserman M."/>
            <person name="Watts T."/>
            <person name="Wilson D."/>
            <person name="Wilson R.K."/>
            <person name="Wing R.A."/>
            <person name="Wolfner M.F."/>
            <person name="Wong A."/>
            <person name="Wong G.K."/>
            <person name="Wu C.I."/>
            <person name="Wu G."/>
            <person name="Yamamoto D."/>
            <person name="Yang H.P."/>
            <person name="Yang S.P."/>
            <person name="Yorke J.A."/>
            <person name="Yoshida K."/>
            <person name="Zdobnov E."/>
            <person name="Zhang P."/>
            <person name="Zhang Y."/>
            <person name="Zimin A.V."/>
            <person name="Baldwin J."/>
            <person name="Abdouelleil A."/>
            <person name="Abdulkadir J."/>
            <person name="Abebe A."/>
            <person name="Abera B."/>
            <person name="Abreu J."/>
            <person name="Acer S.C."/>
            <person name="Aftuck L."/>
            <person name="Alexander A."/>
            <person name="An P."/>
            <person name="Anderson E."/>
            <person name="Anderson S."/>
            <person name="Arachi H."/>
            <person name="Azer M."/>
            <person name="Bachantsang P."/>
            <person name="Barry A."/>
            <person name="Bayul T."/>
            <person name="Berlin A."/>
            <person name="Bessette D."/>
            <person name="Bloom T."/>
            <person name="Blye J."/>
            <person name="Boguslavskiy L."/>
            <person name="Bonnet C."/>
            <person name="Boukhgalter B."/>
            <person name="Bourzgui I."/>
            <person name="Brown A."/>
            <person name="Cahill P."/>
            <person name="Channer S."/>
            <person name="Cheshatsang Y."/>
            <person name="Chuda L."/>
            <person name="Citroen M."/>
            <person name="Collymore A."/>
            <person name="Cooke P."/>
            <person name="Costello M."/>
            <person name="D'Aco K."/>
            <person name="Daza R."/>
            <person name="De Haan G."/>
            <person name="DeGray S."/>
            <person name="DeMaso C."/>
            <person name="Dhargay N."/>
            <person name="Dooley K."/>
            <person name="Dooley E."/>
            <person name="Doricent M."/>
            <person name="Dorje P."/>
            <person name="Dorjee K."/>
            <person name="Dupes A."/>
            <person name="Elong R."/>
            <person name="Falk J."/>
            <person name="Farina A."/>
            <person name="Faro S."/>
            <person name="Ferguson D."/>
            <person name="Fisher S."/>
            <person name="Foley C.D."/>
            <person name="Franke A."/>
            <person name="Friedrich D."/>
            <person name="Gadbois L."/>
            <person name="Gearin G."/>
            <person name="Gearin C.R."/>
            <person name="Giannoukos G."/>
            <person name="Goode T."/>
            <person name="Graham J."/>
            <person name="Grandbois E."/>
            <person name="Grewal S."/>
            <person name="Gyaltsen K."/>
            <person name="Hafez N."/>
            <person name="Hagos B."/>
            <person name="Hall J."/>
            <person name="Henson C."/>
            <person name="Hollinger A."/>
            <person name="Honan T."/>
            <person name="Huard M.D."/>
            <person name="Hughes L."/>
            <person name="Hurhula B."/>
            <person name="Husby M.E."/>
            <person name="Kamat A."/>
            <person name="Kanga B."/>
            <person name="Kashin S."/>
            <person name="Khazanovich D."/>
            <person name="Kisner P."/>
            <person name="Lance K."/>
            <person name="Lara M."/>
            <person name="Lee W."/>
            <person name="Lennon N."/>
            <person name="Letendre F."/>
            <person name="LeVine R."/>
            <person name="Lipovsky A."/>
            <person name="Liu X."/>
            <person name="Liu J."/>
            <person name="Liu S."/>
            <person name="Lokyitsang T."/>
            <person name="Lokyitsang Y."/>
            <person name="Lubonja R."/>
            <person name="Lui A."/>
            <person name="MacDonald P."/>
            <person name="Magnisalis V."/>
            <person name="Maru K."/>
            <person name="Matthews C."/>
            <person name="McCusker W."/>
            <person name="McDonough S."/>
            <person name="Mehta T."/>
            <person name="Meldrim J."/>
            <person name="Meneus L."/>
            <person name="Mihai O."/>
            <person name="Mihalev A."/>
            <person name="Mihova T."/>
            <person name="Mittelman R."/>
            <person name="Mlenga V."/>
            <person name="Montmayeur A."/>
            <person name="Mulrain L."/>
            <person name="Navidi A."/>
            <person name="Naylor J."/>
            <person name="Negash T."/>
            <person name="Nguyen T."/>
            <person name="Nguyen N."/>
            <person name="Nicol R."/>
            <person name="Norbu C."/>
            <person name="Norbu N."/>
            <person name="Novod N."/>
            <person name="O'Neill B."/>
            <person name="Osman S."/>
            <person name="Markiewicz E."/>
            <person name="Oyono O.L."/>
            <person name="Patti C."/>
            <person name="Phunkhang P."/>
            <person name="Pierre F."/>
            <person name="Priest M."/>
            <person name="Raghuraman S."/>
            <person name="Rege F."/>
            <person name="Reyes R."/>
            <person name="Rise C."/>
            <person name="Rogov P."/>
            <person name="Ross K."/>
            <person name="Ryan E."/>
            <person name="Settipalli S."/>
            <person name="Shea T."/>
            <person name="Sherpa N."/>
            <person name="Shi L."/>
            <person name="Shih D."/>
            <person name="Sparrow T."/>
            <person name="Spaulding J."/>
            <person name="Stalker J."/>
            <person name="Stange-Thomann N."/>
            <person name="Stavropoulos S."/>
            <person name="Stone C."/>
            <person name="Strader C."/>
            <person name="Tesfaye S."/>
            <person name="Thomson T."/>
            <person name="Thoulutsang Y."/>
            <person name="Thoulutsang D."/>
            <person name="Topham K."/>
            <person name="Topping I."/>
            <person name="Tsamla T."/>
            <person name="Vassiliev H."/>
            <person name="Vo A."/>
            <person name="Wangchuk T."/>
            <person name="Wangdi T."/>
            <person name="Weiand M."/>
            <person name="Wilkinson J."/>
            <person name="Wilson A."/>
            <person name="Yadav S."/>
            <person name="Young G."/>
            <person name="Yu Q."/>
            <person name="Zembek L."/>
            <person name="Zhong D."/>
            <person name="Zimmer A."/>
            <person name="Zwirko Z."/>
            <person name="Jaffe D.B."/>
            <person name="Alvarez P."/>
            <person name="Brockman W."/>
            <person name="Butler J."/>
            <person name="Chin C."/>
            <person name="Gnerre S."/>
            <person name="Grabherr M."/>
            <person name="Kleber M."/>
            <person name="Mauceli E."/>
            <person name="MacCallum I."/>
        </authorList>
    </citation>
    <scope>NUCLEOTIDE SEQUENCE [LARGE SCALE GENOMIC DNA]</scope>
    <source>
        <strain evidence="3">Tucson 15010-1051.87</strain>
    </source>
</reference>
<evidence type="ECO:0000256" key="1">
    <source>
        <dbReference type="SAM" id="SignalP"/>
    </source>
</evidence>
<dbReference type="KEGG" id="dvi:6633816"/>
<sequence length="426" mass="46797">MLRTFSIWLLFVAGALAVCDLNLLEPKPIVMKRFGSKTAIVKRALTNLQMSTNETVTFHCPTGISINRNTGQSLKINAATAELLCTDDGVYLDDRQIIQQRSGTFISCSADFSQTLYESNHSLTGCDADAMTLLVGYRLPALPDVKLLGMCYDLGASRLRFVSFLAYAPRNALLEMHTDHELAALQLDSYIGSLSKYFRFPTKSEFQTQVDRQKRLGELFDGKLFEYESLLQDTQQIQELNGYTDMLSIVWLRALRSGNWLHWLNALRAAASSGGGIGDDEDVAGSRFDVRVGVSGVATLPVAHSCNASRPLLLEKIGDSTLPVPAQIWAHVRALQPSATVPNEFVVVAHNSPYFNVLELSSFCEDICAEIPWLSNTLFGQLHLVPSYGVVNCCRMDQLQKLSDFPLAPAALPAPTAAVSTPISLI</sequence>
<protein>
    <submittedName>
        <fullName evidence="2">Uncharacterized protein</fullName>
    </submittedName>
</protein>
<dbReference type="PhylomeDB" id="B4M6V6"/>
<dbReference type="AlphaFoldDB" id="B4M6V6"/>
<feature type="signal peptide" evidence="1">
    <location>
        <begin position="1"/>
        <end position="17"/>
    </location>
</feature>
<keyword evidence="3" id="KW-1185">Reference proteome</keyword>
<dbReference type="STRING" id="7244.B4M6V6"/>
<feature type="chain" id="PRO_5002817342" evidence="1">
    <location>
        <begin position="18"/>
        <end position="426"/>
    </location>
</feature>
<evidence type="ECO:0000313" key="3">
    <source>
        <dbReference type="Proteomes" id="UP000008792"/>
    </source>
</evidence>
<name>B4M6V6_DROVI</name>
<evidence type="ECO:0000313" key="2">
    <source>
        <dbReference type="EMBL" id="EDW62523.1"/>
    </source>
</evidence>
<accession>B4M6V6</accession>
<organism evidence="2 3">
    <name type="scientific">Drosophila virilis</name>
    <name type="common">Fruit fly</name>
    <dbReference type="NCBI Taxonomy" id="7244"/>
    <lineage>
        <taxon>Eukaryota</taxon>
        <taxon>Metazoa</taxon>
        <taxon>Ecdysozoa</taxon>
        <taxon>Arthropoda</taxon>
        <taxon>Hexapoda</taxon>
        <taxon>Insecta</taxon>
        <taxon>Pterygota</taxon>
        <taxon>Neoptera</taxon>
        <taxon>Endopterygota</taxon>
        <taxon>Diptera</taxon>
        <taxon>Brachycera</taxon>
        <taxon>Muscomorpha</taxon>
        <taxon>Ephydroidea</taxon>
        <taxon>Drosophilidae</taxon>
        <taxon>Drosophila</taxon>
    </lineage>
</organism>
<dbReference type="HOGENOM" id="CLU_636596_0_0_1"/>
<dbReference type="OrthoDB" id="8017601at2759"/>
<dbReference type="OMA" id="CCRMDQL"/>
<dbReference type="EMBL" id="CH940653">
    <property type="protein sequence ID" value="EDW62523.1"/>
    <property type="molecule type" value="Genomic_DNA"/>
</dbReference>
<dbReference type="InParanoid" id="B4M6V6"/>
<gene>
    <name evidence="2" type="primary">Dvir\GJ16569</name>
    <name evidence="2" type="ORF">Dvir_GJ16569</name>
</gene>